<evidence type="ECO:0000256" key="1">
    <source>
        <dbReference type="SAM" id="MobiDB-lite"/>
    </source>
</evidence>
<dbReference type="InterPro" id="IPR027417">
    <property type="entry name" value="P-loop_NTPase"/>
</dbReference>
<dbReference type="RefSeq" id="WP_126913220.1">
    <property type="nucleotide sequence ID" value="NZ_CP034587.1"/>
</dbReference>
<feature type="transmembrane region" description="Helical" evidence="2">
    <location>
        <begin position="67"/>
        <end position="97"/>
    </location>
</feature>
<keyword evidence="2" id="KW-1133">Transmembrane helix</keyword>
<feature type="region of interest" description="Disordered" evidence="1">
    <location>
        <begin position="1"/>
        <end position="20"/>
    </location>
</feature>
<dbReference type="EMBL" id="CP034587">
    <property type="protein sequence ID" value="AZQ70656.1"/>
    <property type="molecule type" value="Genomic_DNA"/>
</dbReference>
<name>A0A3Q9FX58_STRLT</name>
<gene>
    <name evidence="3" type="ORF">EKH77_04965</name>
</gene>
<dbReference type="Gene3D" id="3.40.50.300">
    <property type="entry name" value="P-loop containing nucleotide triphosphate hydrolases"/>
    <property type="match status" value="1"/>
</dbReference>
<evidence type="ECO:0000256" key="2">
    <source>
        <dbReference type="SAM" id="Phobius"/>
    </source>
</evidence>
<organism evidence="3 4">
    <name type="scientific">Streptomyces luteoverticillatus</name>
    <name type="common">Streptoverticillium luteoverticillatus</name>
    <dbReference type="NCBI Taxonomy" id="66425"/>
    <lineage>
        <taxon>Bacteria</taxon>
        <taxon>Bacillati</taxon>
        <taxon>Actinomycetota</taxon>
        <taxon>Actinomycetes</taxon>
        <taxon>Kitasatosporales</taxon>
        <taxon>Streptomycetaceae</taxon>
        <taxon>Streptomyces</taxon>
    </lineage>
</organism>
<accession>A0A3Q9FX58</accession>
<keyword evidence="2" id="KW-0472">Membrane</keyword>
<keyword evidence="4" id="KW-1185">Reference proteome</keyword>
<dbReference type="AlphaFoldDB" id="A0A3Q9FX58"/>
<dbReference type="SUPFAM" id="SSF52540">
    <property type="entry name" value="P-loop containing nucleoside triphosphate hydrolases"/>
    <property type="match status" value="1"/>
</dbReference>
<keyword evidence="2" id="KW-0812">Transmembrane</keyword>
<sequence length="509" mass="53992">MGRRSLPRIPTGPAAPSPGRELARGLADNARDMLYPLLVVARGLRSLATTGRHGWGRMPRERRGPTLLLVASCLAIVALVPYGPTLGTAALLAAGAWAGRDRRGARGAAAEPGEAESGRLQALYEALVPYFSAPQDPRPLYAPGGDWRQAFEEYTFDGLGRLTALRLRYPGYFTDGEEGARARIEQLLHVKAGRGPEYRFDWDEAANRLALGVLPVLPTDVWAQRFVTAPGETVLGFTDPSAVLRTVPVTAGEETYDAPPVVWRTGPRSTEPHLLTLGQPSSGVTTLLRSVVLQALLHGDVVVVDGGGAGEYACLEGREGVLAVESSLPGALAVLEWASHETERRLLAAGRARREGRALPADVRRPLWIVVDRPGALSHLAARDGRPDPQDLLAVPLRHGRTAQVTVAVGEQLEGVGRLAEAVLAHTRARAVLGAVAPEQVTAALGAPSHTTPADHVPPGRGYARVGTGPVHRLQVPATPDPYDEETGDAQRQAVLALLPRPVAASPTG</sequence>
<dbReference type="OrthoDB" id="3845669at2"/>
<protein>
    <recommendedName>
        <fullName evidence="5">FtsK domain-containing protein</fullName>
    </recommendedName>
</protein>
<proteinExistence type="predicted"/>
<evidence type="ECO:0000313" key="4">
    <source>
        <dbReference type="Proteomes" id="UP000267900"/>
    </source>
</evidence>
<evidence type="ECO:0008006" key="5">
    <source>
        <dbReference type="Google" id="ProtNLM"/>
    </source>
</evidence>
<reference evidence="3 4" key="1">
    <citation type="submission" date="2018-12" db="EMBL/GenBank/DDBJ databases">
        <title>The whole draft genome of Streptomyce luteoverticillatus CGMCC 15060.</title>
        <authorList>
            <person name="Feng Z."/>
            <person name="Chen G."/>
            <person name="Zhang J."/>
            <person name="Zhu H."/>
            <person name="Yu X."/>
            <person name="Zhang W."/>
            <person name="Zhang X."/>
        </authorList>
    </citation>
    <scope>NUCLEOTIDE SEQUENCE [LARGE SCALE GENOMIC DNA]</scope>
    <source>
        <strain evidence="3 4">CGMCC 15060</strain>
    </source>
</reference>
<dbReference type="Proteomes" id="UP000267900">
    <property type="component" value="Chromosome"/>
</dbReference>
<evidence type="ECO:0000313" key="3">
    <source>
        <dbReference type="EMBL" id="AZQ70656.1"/>
    </source>
</evidence>